<comment type="caution">
    <text evidence="4">The sequence shown here is derived from an EMBL/GenBank/DDBJ whole genome shotgun (WGS) entry which is preliminary data.</text>
</comment>
<dbReference type="EMBL" id="PQXH01000113">
    <property type="protein sequence ID" value="TGO11305.1"/>
    <property type="molecule type" value="Genomic_DNA"/>
</dbReference>
<reference evidence="4 5" key="1">
    <citation type="submission" date="2017-12" db="EMBL/GenBank/DDBJ databases">
        <title>Comparative genomics of Botrytis spp.</title>
        <authorList>
            <person name="Valero-Jimenez C.A."/>
            <person name="Tapia P."/>
            <person name="Veloso J."/>
            <person name="Silva-Moreno E."/>
            <person name="Staats M."/>
            <person name="Valdes J.H."/>
            <person name="Van Kan J.A.L."/>
        </authorList>
    </citation>
    <scope>NUCLEOTIDE SEQUENCE [LARGE SCALE GENOMIC DNA]</scope>
    <source>
        <strain evidence="4 5">Bt9001</strain>
    </source>
</reference>
<protein>
    <recommendedName>
        <fullName evidence="6">Mid2 domain-containing protein</fullName>
    </recommendedName>
</protein>
<evidence type="ECO:0000256" key="3">
    <source>
        <dbReference type="SAM" id="SignalP"/>
    </source>
</evidence>
<keyword evidence="2" id="KW-0812">Transmembrane</keyword>
<evidence type="ECO:0000313" key="4">
    <source>
        <dbReference type="EMBL" id="TGO11305.1"/>
    </source>
</evidence>
<evidence type="ECO:0000313" key="5">
    <source>
        <dbReference type="Proteomes" id="UP000297777"/>
    </source>
</evidence>
<evidence type="ECO:0000256" key="2">
    <source>
        <dbReference type="SAM" id="Phobius"/>
    </source>
</evidence>
<dbReference type="OrthoDB" id="3541510at2759"/>
<feature type="transmembrane region" description="Helical" evidence="2">
    <location>
        <begin position="235"/>
        <end position="258"/>
    </location>
</feature>
<evidence type="ECO:0008006" key="6">
    <source>
        <dbReference type="Google" id="ProtNLM"/>
    </source>
</evidence>
<feature type="compositionally biased region" description="Polar residues" evidence="1">
    <location>
        <begin position="285"/>
        <end position="302"/>
    </location>
</feature>
<keyword evidence="5" id="KW-1185">Reference proteome</keyword>
<organism evidence="4 5">
    <name type="scientific">Botrytis tulipae</name>
    <dbReference type="NCBI Taxonomy" id="87230"/>
    <lineage>
        <taxon>Eukaryota</taxon>
        <taxon>Fungi</taxon>
        <taxon>Dikarya</taxon>
        <taxon>Ascomycota</taxon>
        <taxon>Pezizomycotina</taxon>
        <taxon>Leotiomycetes</taxon>
        <taxon>Helotiales</taxon>
        <taxon>Sclerotiniaceae</taxon>
        <taxon>Botrytis</taxon>
    </lineage>
</organism>
<evidence type="ECO:0000256" key="1">
    <source>
        <dbReference type="SAM" id="MobiDB-lite"/>
    </source>
</evidence>
<dbReference type="Proteomes" id="UP000297777">
    <property type="component" value="Unassembled WGS sequence"/>
</dbReference>
<feature type="signal peptide" evidence="3">
    <location>
        <begin position="1"/>
        <end position="25"/>
    </location>
</feature>
<accession>A0A4Z1EG32</accession>
<feature type="region of interest" description="Disordered" evidence="1">
    <location>
        <begin position="285"/>
        <end position="304"/>
    </location>
</feature>
<name>A0A4Z1EG32_9HELO</name>
<dbReference type="AlphaFoldDB" id="A0A4Z1EG32"/>
<gene>
    <name evidence="4" type="ORF">BTUL_0113g00350</name>
</gene>
<feature type="chain" id="PRO_5021219508" description="Mid2 domain-containing protein" evidence="3">
    <location>
        <begin position="26"/>
        <end position="374"/>
    </location>
</feature>
<sequence>MTIFLRNAVCSTLLFALLASPMTMPMPTDEIYPMITAPATLHDLNRALKRDSQTCNNDICNSPAICVGPTSNYATCCYPGESCAVATTCYPYTENQTYIESIGAYYCDSASPYCNTYVFEAYDELEVIYCNDLTTSGDIVILTDTYYWGGSFSNPGSPTTTQYVTVVSSMSSLAPQTSTAPSTSTSTTSSASASASALASTSASTSTSTSTSTTLAIATSSSVVATAHHTLPTGIVIGIAVGATLLIVSLLTIFLLLWRRRSSSSPTNIPQPSLNSNPEIQVASYASPNPDSNPHTSWTSAVRGSEKSPSYAFEARRMGNKPECQVNGVVDDISERPACAPPVAEMVSPVEPVEPVVISELGGESRREAEMSEE</sequence>
<proteinExistence type="predicted"/>
<keyword evidence="2" id="KW-1133">Transmembrane helix</keyword>
<keyword evidence="3" id="KW-0732">Signal</keyword>
<keyword evidence="2" id="KW-0472">Membrane</keyword>